<feature type="binding site" evidence="14">
    <location>
        <begin position="34"/>
        <end position="38"/>
    </location>
    <ligand>
        <name>NAD(+)</name>
        <dbReference type="ChEBI" id="CHEBI:57540"/>
    </ligand>
</feature>
<feature type="active site" description="N6-AMP-lysine intermediate" evidence="14">
    <location>
        <position position="117"/>
    </location>
</feature>
<evidence type="ECO:0000256" key="15">
    <source>
        <dbReference type="SAM" id="MobiDB-lite"/>
    </source>
</evidence>
<evidence type="ECO:0000256" key="2">
    <source>
        <dbReference type="ARBA" id="ARBA00012722"/>
    </source>
</evidence>
<evidence type="ECO:0000256" key="11">
    <source>
        <dbReference type="ARBA" id="ARBA00023204"/>
    </source>
</evidence>
<dbReference type="Pfam" id="PF14520">
    <property type="entry name" value="HHH_5"/>
    <property type="match status" value="1"/>
</dbReference>
<feature type="domain" description="BRCT" evidence="16">
    <location>
        <begin position="618"/>
        <end position="696"/>
    </location>
</feature>
<feature type="binding site" evidence="14">
    <location>
        <position position="411"/>
    </location>
    <ligand>
        <name>Zn(2+)</name>
        <dbReference type="ChEBI" id="CHEBI:29105"/>
    </ligand>
</feature>
<dbReference type="NCBIfam" id="TIGR00575">
    <property type="entry name" value="dnlj"/>
    <property type="match status" value="1"/>
</dbReference>
<dbReference type="InterPro" id="IPR041663">
    <property type="entry name" value="DisA/LigA_HHH"/>
</dbReference>
<dbReference type="SUPFAM" id="SSF50249">
    <property type="entry name" value="Nucleic acid-binding proteins"/>
    <property type="match status" value="1"/>
</dbReference>
<feature type="binding site" evidence="14">
    <location>
        <position position="462"/>
    </location>
    <ligand>
        <name>Zn(2+)</name>
        <dbReference type="ChEBI" id="CHEBI:29105"/>
    </ligand>
</feature>
<dbReference type="Pfam" id="PF01653">
    <property type="entry name" value="DNA_ligase_aden"/>
    <property type="match status" value="1"/>
</dbReference>
<keyword evidence="5 14" id="KW-0235">DNA replication</keyword>
<evidence type="ECO:0000313" key="17">
    <source>
        <dbReference type="EMBL" id="OGE79474.1"/>
    </source>
</evidence>
<dbReference type="PIRSF" id="PIRSF001604">
    <property type="entry name" value="LigA"/>
    <property type="match status" value="1"/>
</dbReference>
<evidence type="ECO:0000256" key="10">
    <source>
        <dbReference type="ARBA" id="ARBA00023027"/>
    </source>
</evidence>
<dbReference type="Gene3D" id="1.10.150.20">
    <property type="entry name" value="5' to 3' exonuclease, C-terminal subdomain"/>
    <property type="match status" value="2"/>
</dbReference>
<proteinExistence type="inferred from homology"/>
<feature type="binding site" evidence="14">
    <location>
        <position position="174"/>
    </location>
    <ligand>
        <name>NAD(+)</name>
        <dbReference type="ChEBI" id="CHEBI:57540"/>
    </ligand>
</feature>
<dbReference type="InterPro" id="IPR004150">
    <property type="entry name" value="NAD_DNA_ligase_OB"/>
</dbReference>
<keyword evidence="10 14" id="KW-0520">NAD</keyword>
<comment type="caution">
    <text evidence="14">Lacks conserved residue(s) required for the propagation of feature annotation.</text>
</comment>
<dbReference type="SMART" id="SM00532">
    <property type="entry name" value="LIGANc"/>
    <property type="match status" value="1"/>
</dbReference>
<dbReference type="GO" id="GO:0003911">
    <property type="term" value="F:DNA ligase (NAD+) activity"/>
    <property type="evidence" value="ECO:0007669"/>
    <property type="project" value="UniProtKB-UniRule"/>
</dbReference>
<dbReference type="SUPFAM" id="SSF52113">
    <property type="entry name" value="BRCT domain"/>
    <property type="match status" value="1"/>
</dbReference>
<evidence type="ECO:0000256" key="7">
    <source>
        <dbReference type="ARBA" id="ARBA00022763"/>
    </source>
</evidence>
<dbReference type="GO" id="GO:0003677">
    <property type="term" value="F:DNA binding"/>
    <property type="evidence" value="ECO:0007669"/>
    <property type="project" value="InterPro"/>
</dbReference>
<dbReference type="FunFam" id="2.40.50.140:FF:000012">
    <property type="entry name" value="DNA ligase"/>
    <property type="match status" value="1"/>
</dbReference>
<dbReference type="Gene3D" id="3.30.470.30">
    <property type="entry name" value="DNA ligase/mRNA capping enzyme"/>
    <property type="match status" value="1"/>
</dbReference>
<dbReference type="Gene3D" id="2.40.50.140">
    <property type="entry name" value="Nucleic acid-binding proteins"/>
    <property type="match status" value="1"/>
</dbReference>
<dbReference type="InterPro" id="IPR013839">
    <property type="entry name" value="DNAligase_adenylation"/>
</dbReference>
<feature type="region of interest" description="Disordered" evidence="15">
    <location>
        <begin position="419"/>
        <end position="447"/>
    </location>
</feature>
<dbReference type="GO" id="GO:0005829">
    <property type="term" value="C:cytosol"/>
    <property type="evidence" value="ECO:0007669"/>
    <property type="project" value="TreeGrafter"/>
</dbReference>
<evidence type="ECO:0000256" key="5">
    <source>
        <dbReference type="ARBA" id="ARBA00022705"/>
    </source>
</evidence>
<dbReference type="SUPFAM" id="SSF56091">
    <property type="entry name" value="DNA ligase/mRNA capping enzyme, catalytic domain"/>
    <property type="match status" value="1"/>
</dbReference>
<dbReference type="SUPFAM" id="SSF47781">
    <property type="entry name" value="RuvA domain 2-like"/>
    <property type="match status" value="1"/>
</dbReference>
<feature type="binding site" evidence="14">
    <location>
        <begin position="83"/>
        <end position="84"/>
    </location>
    <ligand>
        <name>NAD(+)</name>
        <dbReference type="ChEBI" id="CHEBI:57540"/>
    </ligand>
</feature>
<dbReference type="Pfam" id="PF03120">
    <property type="entry name" value="OB_DNA_ligase"/>
    <property type="match status" value="1"/>
</dbReference>
<dbReference type="GO" id="GO:0006281">
    <property type="term" value="P:DNA repair"/>
    <property type="evidence" value="ECO:0007669"/>
    <property type="project" value="UniProtKB-KW"/>
</dbReference>
<feature type="binding site" evidence="14">
    <location>
        <position position="138"/>
    </location>
    <ligand>
        <name>NAD(+)</name>
        <dbReference type="ChEBI" id="CHEBI:57540"/>
    </ligand>
</feature>
<name>A0A1F5NPM2_9BACT</name>
<evidence type="ECO:0000256" key="4">
    <source>
        <dbReference type="ARBA" id="ARBA00022598"/>
    </source>
</evidence>
<dbReference type="CDD" id="cd17748">
    <property type="entry name" value="BRCT_DNA_ligase_like"/>
    <property type="match status" value="1"/>
</dbReference>
<dbReference type="Gene3D" id="6.20.10.30">
    <property type="match status" value="1"/>
</dbReference>
<feature type="binding site" evidence="14">
    <location>
        <position position="115"/>
    </location>
    <ligand>
        <name>NAD(+)</name>
        <dbReference type="ChEBI" id="CHEBI:57540"/>
    </ligand>
</feature>
<comment type="similarity">
    <text evidence="13 14">Belongs to the NAD-dependent DNA ligase family. LigA subfamily.</text>
</comment>
<dbReference type="SMART" id="SM00292">
    <property type="entry name" value="BRCT"/>
    <property type="match status" value="1"/>
</dbReference>
<keyword evidence="14" id="KW-0464">Manganese</keyword>
<dbReference type="STRING" id="1817824.A2751_01505"/>
<keyword evidence="4 14" id="KW-0436">Ligase</keyword>
<feature type="binding site" evidence="14">
    <location>
        <position position="317"/>
    </location>
    <ligand>
        <name>NAD(+)</name>
        <dbReference type="ChEBI" id="CHEBI:57540"/>
    </ligand>
</feature>
<evidence type="ECO:0000256" key="1">
    <source>
        <dbReference type="ARBA" id="ARBA00004067"/>
    </source>
</evidence>
<dbReference type="PANTHER" id="PTHR23389">
    <property type="entry name" value="CHROMOSOME TRANSMISSION FIDELITY FACTOR 18"/>
    <property type="match status" value="1"/>
</dbReference>
<dbReference type="GO" id="GO:0046872">
    <property type="term" value="F:metal ion binding"/>
    <property type="evidence" value="ECO:0007669"/>
    <property type="project" value="UniProtKB-KW"/>
</dbReference>
<dbReference type="Gene3D" id="3.40.50.10190">
    <property type="entry name" value="BRCT domain"/>
    <property type="match status" value="1"/>
</dbReference>
<comment type="cofactor">
    <cofactor evidence="14">
        <name>Mg(2+)</name>
        <dbReference type="ChEBI" id="CHEBI:18420"/>
    </cofactor>
    <cofactor evidence="14">
        <name>Mn(2+)</name>
        <dbReference type="ChEBI" id="CHEBI:29035"/>
    </cofactor>
</comment>
<evidence type="ECO:0000256" key="12">
    <source>
        <dbReference type="ARBA" id="ARBA00034005"/>
    </source>
</evidence>
<dbReference type="HAMAP" id="MF_01588">
    <property type="entry name" value="DNA_ligase_A"/>
    <property type="match status" value="1"/>
</dbReference>
<dbReference type="InterPro" id="IPR012340">
    <property type="entry name" value="NA-bd_OB-fold"/>
</dbReference>
<reference evidence="17 18" key="1">
    <citation type="journal article" date="2016" name="Nat. Commun.">
        <title>Thousands of microbial genomes shed light on interconnected biogeochemical processes in an aquifer system.</title>
        <authorList>
            <person name="Anantharaman K."/>
            <person name="Brown C.T."/>
            <person name="Hug L.A."/>
            <person name="Sharon I."/>
            <person name="Castelle C.J."/>
            <person name="Probst A.J."/>
            <person name="Thomas B.C."/>
            <person name="Singh A."/>
            <person name="Wilkins M.J."/>
            <person name="Karaoz U."/>
            <person name="Brodie E.L."/>
            <person name="Williams K.H."/>
            <person name="Hubbard S.S."/>
            <person name="Banfield J.F."/>
        </authorList>
    </citation>
    <scope>NUCLEOTIDE SEQUENCE [LARGE SCALE GENOMIC DNA]</scope>
</reference>
<evidence type="ECO:0000259" key="16">
    <source>
        <dbReference type="PROSITE" id="PS50172"/>
    </source>
</evidence>
<dbReference type="PROSITE" id="PS01055">
    <property type="entry name" value="DNA_LIGASE_N1"/>
    <property type="match status" value="1"/>
</dbReference>
<evidence type="ECO:0000256" key="3">
    <source>
        <dbReference type="ARBA" id="ARBA00013308"/>
    </source>
</evidence>
<dbReference type="InterPro" id="IPR018239">
    <property type="entry name" value="DNA_ligase_AS"/>
</dbReference>
<dbReference type="NCBIfam" id="NF005932">
    <property type="entry name" value="PRK07956.1"/>
    <property type="match status" value="1"/>
</dbReference>
<dbReference type="InterPro" id="IPR036420">
    <property type="entry name" value="BRCT_dom_sf"/>
</dbReference>
<dbReference type="InterPro" id="IPR003583">
    <property type="entry name" value="Hlx-hairpin-Hlx_DNA-bd_motif"/>
</dbReference>
<keyword evidence="9 14" id="KW-0460">Magnesium</keyword>
<comment type="function">
    <text evidence="1 14">DNA ligase that catalyzes the formation of phosphodiester linkages between 5'-phosphoryl and 3'-hydroxyl groups in double-stranded DNA using NAD as a coenzyme and as the energy source for the reaction. It is essential for DNA replication and repair of damaged DNA.</text>
</comment>
<dbReference type="InterPro" id="IPR001357">
    <property type="entry name" value="BRCT_dom"/>
</dbReference>
<dbReference type="FunFam" id="3.30.470.30:FF:000001">
    <property type="entry name" value="DNA ligase"/>
    <property type="match status" value="1"/>
</dbReference>
<dbReference type="CDD" id="cd00114">
    <property type="entry name" value="LIGANc"/>
    <property type="match status" value="1"/>
</dbReference>
<evidence type="ECO:0000256" key="9">
    <source>
        <dbReference type="ARBA" id="ARBA00022842"/>
    </source>
</evidence>
<dbReference type="EMBL" id="MFEK01000002">
    <property type="protein sequence ID" value="OGE79474.1"/>
    <property type="molecule type" value="Genomic_DNA"/>
</dbReference>
<organism evidence="17 18">
    <name type="scientific">Candidatus Doudnabacteria bacterium RIFCSPHIGHO2_01_FULL_46_14</name>
    <dbReference type="NCBI Taxonomy" id="1817824"/>
    <lineage>
        <taxon>Bacteria</taxon>
        <taxon>Candidatus Doudnaibacteriota</taxon>
    </lineage>
</organism>
<gene>
    <name evidence="14" type="primary">ligA</name>
    <name evidence="17" type="ORF">A2751_01505</name>
</gene>
<keyword evidence="6 14" id="KW-0479">Metal-binding</keyword>
<dbReference type="Gene3D" id="1.10.287.610">
    <property type="entry name" value="Helix hairpin bin"/>
    <property type="match status" value="1"/>
</dbReference>
<dbReference type="GO" id="GO:0006260">
    <property type="term" value="P:DNA replication"/>
    <property type="evidence" value="ECO:0007669"/>
    <property type="project" value="UniProtKB-KW"/>
</dbReference>
<keyword evidence="11 14" id="KW-0234">DNA repair</keyword>
<dbReference type="AlphaFoldDB" id="A0A1F5NPM2"/>
<dbReference type="FunFam" id="1.10.150.20:FF:000006">
    <property type="entry name" value="DNA ligase"/>
    <property type="match status" value="1"/>
</dbReference>
<dbReference type="PANTHER" id="PTHR23389:SF9">
    <property type="entry name" value="DNA LIGASE"/>
    <property type="match status" value="1"/>
</dbReference>
<evidence type="ECO:0000256" key="6">
    <source>
        <dbReference type="ARBA" id="ARBA00022723"/>
    </source>
</evidence>
<evidence type="ECO:0000256" key="14">
    <source>
        <dbReference type="HAMAP-Rule" id="MF_01588"/>
    </source>
</evidence>
<feature type="binding site" evidence="14">
    <location>
        <position position="414"/>
    </location>
    <ligand>
        <name>Zn(2+)</name>
        <dbReference type="ChEBI" id="CHEBI:29105"/>
    </ligand>
</feature>
<comment type="caution">
    <text evidence="17">The sequence shown here is derived from an EMBL/GenBank/DDBJ whole genome shotgun (WGS) entry which is preliminary data.</text>
</comment>
<dbReference type="InterPro" id="IPR001679">
    <property type="entry name" value="DNA_ligase"/>
</dbReference>
<dbReference type="Pfam" id="PF12826">
    <property type="entry name" value="HHH_2"/>
    <property type="match status" value="1"/>
</dbReference>
<dbReference type="Proteomes" id="UP000176864">
    <property type="component" value="Unassembled WGS sequence"/>
</dbReference>
<keyword evidence="8 14" id="KW-0862">Zinc</keyword>
<evidence type="ECO:0000256" key="13">
    <source>
        <dbReference type="ARBA" id="ARBA00060881"/>
    </source>
</evidence>
<dbReference type="PROSITE" id="PS50172">
    <property type="entry name" value="BRCT"/>
    <property type="match status" value="1"/>
</dbReference>
<sequence>MNFSDAKIRAEKLRKEIDNLRYRYHVLDDPGVSDDVYDSLTRELREIEAQFPKLASPDSPTQRIGGKPLEKFQKIEHEVLMMSLNDAFDFEELDAWGKRIKKLLPQGEKYEYFCELKLDGLAISLIYEDGLFARGATRGDGRVGEDITENLKTIHSIPLRLRSPFPKKLEVRGEAIMSKKVWKTLNEENTKEGKILFANTRNAAAGSLRQLDPRLAAERKLDFYAWDIVQLQATSYKLPAKHSEEHDLLHKLGFKLEKHDAICGDLDEVKKFIKKIEKLRENLPFGSDGVVVSVNNLDLHPRLGVVGKAPRYMIAYKYPPEKATTIVKDITVNVGRTGALTPLAHFEPTVVAGSTISKATLHNADFIEGRDIRIGDTVVIQKAGDVIPEVVESLPKLRSGRERKFHMPLTCPVCGAKVERRNLGSPSPNPLPSREGNSSPLRGEDKGGGESSVAFFCSNPKCPAKNRRGMQHFVNALEIYTVGPKILDRLKEEGLISDAADLFALKKEDVAGLERFGEKSAENIIASIQEHKRVSLSRFLMAFGILHVGEQTAFDLAKEFGTLNKIRHASLEKLNAIENIGDVVAQSVFDYFRDPQNQKFIDRLLERGVHIEPKKLQATSYKLKGLKILVTGTLETLSRDEAKKLVMENGGDWVSSISKNTDYLVLGENPGSKLDKAEKLGVKIIGEKEFLKLLGR</sequence>
<evidence type="ECO:0000313" key="18">
    <source>
        <dbReference type="Proteomes" id="UP000176864"/>
    </source>
</evidence>
<dbReference type="Pfam" id="PF00533">
    <property type="entry name" value="BRCT"/>
    <property type="match status" value="1"/>
</dbReference>
<evidence type="ECO:0000256" key="8">
    <source>
        <dbReference type="ARBA" id="ARBA00022833"/>
    </source>
</evidence>
<dbReference type="InterPro" id="IPR010994">
    <property type="entry name" value="RuvA_2-like"/>
</dbReference>
<protein>
    <recommendedName>
        <fullName evidence="3 14">DNA ligase</fullName>
        <ecNumber evidence="2 14">6.5.1.2</ecNumber>
    </recommendedName>
    <alternativeName>
        <fullName evidence="14">Polydeoxyribonucleotide synthase [NAD(+)]</fullName>
    </alternativeName>
</protein>
<keyword evidence="7 14" id="KW-0227">DNA damage</keyword>
<comment type="catalytic activity">
    <reaction evidence="12 14">
        <text>NAD(+) + (deoxyribonucleotide)n-3'-hydroxyl + 5'-phospho-(deoxyribonucleotide)m = (deoxyribonucleotide)n+m + AMP + beta-nicotinamide D-nucleotide.</text>
        <dbReference type="EC" id="6.5.1.2"/>
    </reaction>
</comment>
<dbReference type="EC" id="6.5.1.2" evidence="2 14"/>
<dbReference type="InterPro" id="IPR013840">
    <property type="entry name" value="DNAligase_N"/>
</dbReference>
<accession>A0A1F5NPM2</accession>
<dbReference type="SMART" id="SM00278">
    <property type="entry name" value="HhH1"/>
    <property type="match status" value="3"/>
</dbReference>